<dbReference type="Proteomes" id="UP001595885">
    <property type="component" value="Unassembled WGS sequence"/>
</dbReference>
<organism evidence="1 2">
    <name type="scientific">Flavobacterium ponti</name>
    <dbReference type="NCBI Taxonomy" id="665133"/>
    <lineage>
        <taxon>Bacteria</taxon>
        <taxon>Pseudomonadati</taxon>
        <taxon>Bacteroidota</taxon>
        <taxon>Flavobacteriia</taxon>
        <taxon>Flavobacteriales</taxon>
        <taxon>Flavobacteriaceae</taxon>
        <taxon>Flavobacterium</taxon>
    </lineage>
</organism>
<evidence type="ECO:0000313" key="2">
    <source>
        <dbReference type="Proteomes" id="UP001595885"/>
    </source>
</evidence>
<sequence>MKSYRDLIVWQKSMNLVTLVCSLTTEFPENEKFGLTSQIKRSAVSIPSNIAEGYGTNYRKDYSRFLQIAKGSLFECQTQIEIGVNLNFISVENCKEINDLSIEVEKMLNSLINKLADN</sequence>
<dbReference type="NCBIfam" id="TIGR02436">
    <property type="entry name" value="four helix bundle protein"/>
    <property type="match status" value="1"/>
</dbReference>
<evidence type="ECO:0000313" key="1">
    <source>
        <dbReference type="EMBL" id="MFC4740412.1"/>
    </source>
</evidence>
<dbReference type="InterPro" id="IPR036583">
    <property type="entry name" value="23S_rRNA_IVS_sf"/>
</dbReference>
<gene>
    <name evidence="1" type="ORF">ACFO3U_10445</name>
</gene>
<keyword evidence="2" id="KW-1185">Reference proteome</keyword>
<name>A0ABV9P475_9FLAO</name>
<dbReference type="NCBIfam" id="NF008911">
    <property type="entry name" value="PRK12275.1-2"/>
    <property type="match status" value="1"/>
</dbReference>
<dbReference type="Pfam" id="PF05635">
    <property type="entry name" value="23S_rRNA_IVP"/>
    <property type="match status" value="1"/>
</dbReference>
<dbReference type="EMBL" id="JBHSGW010000025">
    <property type="protein sequence ID" value="MFC4740412.1"/>
    <property type="molecule type" value="Genomic_DNA"/>
</dbReference>
<proteinExistence type="predicted"/>
<protein>
    <submittedName>
        <fullName evidence="1">Four helix bundle protein</fullName>
    </submittedName>
</protein>
<dbReference type="SUPFAM" id="SSF158446">
    <property type="entry name" value="IVS-encoded protein-like"/>
    <property type="match status" value="1"/>
</dbReference>
<dbReference type="RefSeq" id="WP_379741727.1">
    <property type="nucleotide sequence ID" value="NZ_JBHSGW010000025.1"/>
</dbReference>
<comment type="caution">
    <text evidence="1">The sequence shown here is derived from an EMBL/GenBank/DDBJ whole genome shotgun (WGS) entry which is preliminary data.</text>
</comment>
<dbReference type="Gene3D" id="1.20.1440.60">
    <property type="entry name" value="23S rRNA-intervening sequence"/>
    <property type="match status" value="1"/>
</dbReference>
<dbReference type="PANTHER" id="PTHR38471:SF2">
    <property type="entry name" value="FOUR HELIX BUNDLE PROTEIN"/>
    <property type="match status" value="1"/>
</dbReference>
<dbReference type="PANTHER" id="PTHR38471">
    <property type="entry name" value="FOUR HELIX BUNDLE PROTEIN"/>
    <property type="match status" value="1"/>
</dbReference>
<dbReference type="CDD" id="cd16377">
    <property type="entry name" value="23S_rRNA_IVP_like"/>
    <property type="match status" value="1"/>
</dbReference>
<accession>A0ABV9P475</accession>
<dbReference type="InterPro" id="IPR012657">
    <property type="entry name" value="23S_rRNA-intervening_sequence"/>
</dbReference>
<reference evidence="2" key="1">
    <citation type="journal article" date="2019" name="Int. J. Syst. Evol. Microbiol.">
        <title>The Global Catalogue of Microorganisms (GCM) 10K type strain sequencing project: providing services to taxonomists for standard genome sequencing and annotation.</title>
        <authorList>
            <consortium name="The Broad Institute Genomics Platform"/>
            <consortium name="The Broad Institute Genome Sequencing Center for Infectious Disease"/>
            <person name="Wu L."/>
            <person name="Ma J."/>
        </authorList>
    </citation>
    <scope>NUCLEOTIDE SEQUENCE [LARGE SCALE GENOMIC DNA]</scope>
    <source>
        <strain evidence="2">CCUG 50349</strain>
    </source>
</reference>